<dbReference type="EMBL" id="CAICTM010001543">
    <property type="protein sequence ID" value="CAB9524500.1"/>
    <property type="molecule type" value="Genomic_DNA"/>
</dbReference>
<comment type="subunit">
    <text evidence="3">Heterohexamer of two PFD-alpha type and four PFD-beta type subunits.</text>
</comment>
<dbReference type="Proteomes" id="UP001153069">
    <property type="component" value="Unassembled WGS sequence"/>
</dbReference>
<keyword evidence="4" id="KW-0175">Coiled coil</keyword>
<dbReference type="GO" id="GO:0016272">
    <property type="term" value="C:prefoldin complex"/>
    <property type="evidence" value="ECO:0007669"/>
    <property type="project" value="UniProtKB-UniRule"/>
</dbReference>
<reference evidence="5" key="1">
    <citation type="submission" date="2020-06" db="EMBL/GenBank/DDBJ databases">
        <authorList>
            <consortium name="Plant Systems Biology data submission"/>
        </authorList>
    </citation>
    <scope>NUCLEOTIDE SEQUENCE</scope>
    <source>
        <strain evidence="5">D6</strain>
    </source>
</reference>
<organism evidence="5 6">
    <name type="scientific">Seminavis robusta</name>
    <dbReference type="NCBI Taxonomy" id="568900"/>
    <lineage>
        <taxon>Eukaryota</taxon>
        <taxon>Sar</taxon>
        <taxon>Stramenopiles</taxon>
        <taxon>Ochrophyta</taxon>
        <taxon>Bacillariophyta</taxon>
        <taxon>Bacillariophyceae</taxon>
        <taxon>Bacillariophycidae</taxon>
        <taxon>Naviculales</taxon>
        <taxon>Naviculaceae</taxon>
        <taxon>Seminavis</taxon>
    </lineage>
</organism>
<name>A0A9N8HTR6_9STRA</name>
<dbReference type="Pfam" id="PF01920">
    <property type="entry name" value="Prefoldin_2"/>
    <property type="match status" value="1"/>
</dbReference>
<dbReference type="PANTHER" id="PTHR21100:SF9">
    <property type="entry name" value="PREFOLDIN SUBUNIT 4"/>
    <property type="match status" value="1"/>
</dbReference>
<evidence type="ECO:0000313" key="6">
    <source>
        <dbReference type="Proteomes" id="UP001153069"/>
    </source>
</evidence>
<gene>
    <name evidence="5" type="ORF">SEMRO_1545_G281300.1</name>
</gene>
<keyword evidence="6" id="KW-1185">Reference proteome</keyword>
<dbReference type="AlphaFoldDB" id="A0A9N8HTR6"/>
<feature type="coiled-coil region" evidence="4">
    <location>
        <begin position="23"/>
        <end position="50"/>
    </location>
</feature>
<evidence type="ECO:0000256" key="4">
    <source>
        <dbReference type="SAM" id="Coils"/>
    </source>
</evidence>
<dbReference type="PIRSF" id="PIRSF016477">
    <property type="entry name" value="Prefoldin_subunit_4"/>
    <property type="match status" value="1"/>
</dbReference>
<dbReference type="InterPro" id="IPR002777">
    <property type="entry name" value="PFD_beta-like"/>
</dbReference>
<keyword evidence="2 3" id="KW-0143">Chaperone</keyword>
<proteinExistence type="inferred from homology"/>
<dbReference type="InterPro" id="IPR016661">
    <property type="entry name" value="PFDN4"/>
</dbReference>
<dbReference type="GO" id="GO:0006457">
    <property type="term" value="P:protein folding"/>
    <property type="evidence" value="ECO:0007669"/>
    <property type="project" value="UniProtKB-UniRule"/>
</dbReference>
<dbReference type="CDD" id="cd23165">
    <property type="entry name" value="Prefoldin_4"/>
    <property type="match status" value="1"/>
</dbReference>
<comment type="function">
    <text evidence="3">Binds specifically to cytosolic chaperonin (c-CPN) and transfers target proteins to it. Binds to nascent polypeptide chain and promotes folding in an environment in which there are many competing pathways for nonnative proteins.</text>
</comment>
<dbReference type="Gene3D" id="1.10.287.370">
    <property type="match status" value="1"/>
</dbReference>
<accession>A0A9N8HTR6</accession>
<evidence type="ECO:0000256" key="2">
    <source>
        <dbReference type="ARBA" id="ARBA00023186"/>
    </source>
</evidence>
<dbReference type="PANTHER" id="PTHR21100">
    <property type="entry name" value="PREFOLDIN SUBUNIT 4"/>
    <property type="match status" value="1"/>
</dbReference>
<evidence type="ECO:0000256" key="3">
    <source>
        <dbReference type="PIRNR" id="PIRNR016477"/>
    </source>
</evidence>
<dbReference type="InterPro" id="IPR009053">
    <property type="entry name" value="Prefoldin"/>
</dbReference>
<evidence type="ECO:0000256" key="1">
    <source>
        <dbReference type="ARBA" id="ARBA00008045"/>
    </source>
</evidence>
<comment type="caution">
    <text evidence="5">The sequence shown here is derived from an EMBL/GenBank/DDBJ whole genome shotgun (WGS) entry which is preliminary data.</text>
</comment>
<dbReference type="GO" id="GO:0051082">
    <property type="term" value="F:unfolded protein binding"/>
    <property type="evidence" value="ECO:0007669"/>
    <property type="project" value="InterPro"/>
</dbReference>
<comment type="similarity">
    <text evidence="1 3">Belongs to the prefoldin subunit beta family.</text>
</comment>
<dbReference type="SUPFAM" id="SSF46579">
    <property type="entry name" value="Prefoldin"/>
    <property type="match status" value="1"/>
</dbReference>
<evidence type="ECO:0000313" key="5">
    <source>
        <dbReference type="EMBL" id="CAB9524500.1"/>
    </source>
</evidence>
<sequence length="126" mass="14596">MLAPEEENEAEVRREDQENINKFARLNAKLHEVRAERDSLKNELERIDDASTEIMMADAGKVLLFMGGAFFETSEEEATTYCEDTVEKHQEKIQTLEIQESEILEKQDALKKILYGRFGKSIQLEE</sequence>
<dbReference type="OrthoDB" id="10250441at2759"/>
<protein>
    <recommendedName>
        <fullName evidence="3">Prefoldin subunit 4</fullName>
    </recommendedName>
</protein>
<dbReference type="GO" id="GO:0005737">
    <property type="term" value="C:cytoplasm"/>
    <property type="evidence" value="ECO:0007669"/>
    <property type="project" value="TreeGrafter"/>
</dbReference>